<evidence type="ECO:0000256" key="1">
    <source>
        <dbReference type="ARBA" id="ARBA00022545"/>
    </source>
</evidence>
<dbReference type="Pfam" id="PF02775">
    <property type="entry name" value="TPP_enzyme_C"/>
    <property type="match status" value="1"/>
</dbReference>
<dbReference type="AlphaFoldDB" id="A0A075I7Z2"/>
<dbReference type="GO" id="GO:0019295">
    <property type="term" value="P:coenzyme M biosynthetic process"/>
    <property type="evidence" value="ECO:0007669"/>
    <property type="project" value="UniProtKB-KW"/>
</dbReference>
<dbReference type="PANTHER" id="PTHR42818:SF1">
    <property type="entry name" value="SULFOPYRUVATE DECARBOXYLASE"/>
    <property type="match status" value="1"/>
</dbReference>
<accession>A0A075I7Z2</accession>
<protein>
    <recommendedName>
        <fullName evidence="4">sulfopyruvate decarboxylase</fullName>
        <ecNumber evidence="4">4.1.1.79</ecNumber>
    </recommendedName>
</protein>
<organism evidence="7">
    <name type="scientific">uncultured marine thaumarchaeote SAT1000_07_E05</name>
    <dbReference type="NCBI Taxonomy" id="1456364"/>
    <lineage>
        <taxon>Archaea</taxon>
        <taxon>Nitrososphaerota</taxon>
        <taxon>environmental samples</taxon>
    </lineage>
</organism>
<dbReference type="EMBL" id="KF901203">
    <property type="protein sequence ID" value="AIF22058.1"/>
    <property type="molecule type" value="Genomic_DNA"/>
</dbReference>
<gene>
    <name evidence="7" type="primary">comE</name>
</gene>
<evidence type="ECO:0000256" key="4">
    <source>
        <dbReference type="ARBA" id="ARBA00038875"/>
    </source>
</evidence>
<evidence type="ECO:0000256" key="5">
    <source>
        <dbReference type="ARBA" id="ARBA00048551"/>
    </source>
</evidence>
<feature type="domain" description="Thiamine pyrophosphate enzyme TPP-binding" evidence="6">
    <location>
        <begin position="39"/>
        <end position="123"/>
    </location>
</feature>
<dbReference type="PANTHER" id="PTHR42818">
    <property type="entry name" value="SULFOPYRUVATE DECARBOXYLASE SUBUNIT ALPHA"/>
    <property type="match status" value="1"/>
</dbReference>
<keyword evidence="2" id="KW-0210">Decarboxylase</keyword>
<sequence length="213" mass="23997">MIRKEAVKLASQIIGNAHIISANGYISRDLFETDDKETNFYMLGSMGLASSIGLGIALSNPKFRVFVFDGDGNILMNLGSLTTIGTFSPKNLVHLIFDNSSHESTGGQPTHTKKMNIGRIAQTTNYRVFQTSTKIGLTKILAKIKTVSGPIMIVIKIKPSKYTSKRIEIEPKLIRKRFCYTLTKKQIKNLFYIYPDFLTLLQSYEVHRQVFPQ</sequence>
<dbReference type="EC" id="4.1.1.79" evidence="4"/>
<reference evidence="7" key="1">
    <citation type="journal article" date="2014" name="Genome Biol. Evol.">
        <title>Pangenome evidence for extensive interdomain horizontal transfer affecting lineage core and shell genes in uncultured planktonic thaumarchaeota and euryarchaeota.</title>
        <authorList>
            <person name="Deschamps P."/>
            <person name="Zivanovic Y."/>
            <person name="Moreira D."/>
            <person name="Rodriguez-Valera F."/>
            <person name="Lopez-Garcia P."/>
        </authorList>
    </citation>
    <scope>NUCLEOTIDE SEQUENCE</scope>
</reference>
<evidence type="ECO:0000256" key="3">
    <source>
        <dbReference type="ARBA" id="ARBA00023239"/>
    </source>
</evidence>
<evidence type="ECO:0000256" key="2">
    <source>
        <dbReference type="ARBA" id="ARBA00022793"/>
    </source>
</evidence>
<evidence type="ECO:0000313" key="7">
    <source>
        <dbReference type="EMBL" id="AIF22058.1"/>
    </source>
</evidence>
<comment type="catalytic activity">
    <reaction evidence="5">
        <text>3-sulfopyruvate + H(+) = sulfoacetaldehyde + CO2</text>
        <dbReference type="Rhea" id="RHEA:20948"/>
        <dbReference type="ChEBI" id="CHEBI:15378"/>
        <dbReference type="ChEBI" id="CHEBI:16526"/>
        <dbReference type="ChEBI" id="CHEBI:57940"/>
        <dbReference type="ChEBI" id="CHEBI:58246"/>
        <dbReference type="EC" id="4.1.1.79"/>
    </reaction>
</comment>
<dbReference type="InterPro" id="IPR029061">
    <property type="entry name" value="THDP-binding"/>
</dbReference>
<evidence type="ECO:0000259" key="6">
    <source>
        <dbReference type="Pfam" id="PF02775"/>
    </source>
</evidence>
<name>A0A075I7Z2_9ARCH</name>
<proteinExistence type="predicted"/>
<dbReference type="InterPro" id="IPR051818">
    <property type="entry name" value="TPP_dependent_decarboxylase"/>
</dbReference>
<keyword evidence="7" id="KW-0670">Pyruvate</keyword>
<dbReference type="Gene3D" id="3.40.50.970">
    <property type="match status" value="1"/>
</dbReference>
<dbReference type="InterPro" id="IPR011766">
    <property type="entry name" value="TPP_enzyme_TPP-bd"/>
</dbReference>
<keyword evidence="3 7" id="KW-0456">Lyase</keyword>
<dbReference type="SUPFAM" id="SSF52518">
    <property type="entry name" value="Thiamin diphosphate-binding fold (THDP-binding)"/>
    <property type="match status" value="1"/>
</dbReference>
<dbReference type="GO" id="GO:0030976">
    <property type="term" value="F:thiamine pyrophosphate binding"/>
    <property type="evidence" value="ECO:0007669"/>
    <property type="project" value="InterPro"/>
</dbReference>
<dbReference type="GO" id="GO:0050545">
    <property type="term" value="F:sulfopyruvate decarboxylase activity"/>
    <property type="evidence" value="ECO:0007669"/>
    <property type="project" value="UniProtKB-EC"/>
</dbReference>
<keyword evidence="1" id="KW-0174">Coenzyme M biosynthesis</keyword>